<dbReference type="OrthoDB" id="447173at2759"/>
<dbReference type="Proteomes" id="UP001154114">
    <property type="component" value="Chromosome 2"/>
</dbReference>
<evidence type="ECO:0000256" key="5">
    <source>
        <dbReference type="ARBA" id="ARBA00022737"/>
    </source>
</evidence>
<evidence type="ECO:0000313" key="17">
    <source>
        <dbReference type="EMBL" id="CAD0194931.1"/>
    </source>
</evidence>
<gene>
    <name evidence="17" type="ORF">CINC_LOCUS5780</name>
</gene>
<evidence type="ECO:0000256" key="8">
    <source>
        <dbReference type="ARBA" id="ARBA00023017"/>
    </source>
</evidence>
<keyword evidence="15" id="KW-0472">Membrane</keyword>
<evidence type="ECO:0000256" key="12">
    <source>
        <dbReference type="ARBA" id="ARBA00023212"/>
    </source>
</evidence>
<dbReference type="SUPFAM" id="SSF52540">
    <property type="entry name" value="P-loop containing nucleoside triphosphate hydrolases"/>
    <property type="match status" value="2"/>
</dbReference>
<dbReference type="PANTHER" id="PTHR46532:SF4">
    <property type="entry name" value="AAA+ ATPASE DOMAIN-CONTAINING PROTEIN"/>
    <property type="match status" value="1"/>
</dbReference>
<sequence length="515" mass="58514">MSMGGAPAGPAGTGKTETTKDMGRTLGKLVIVFNCSDQMDFRGLGRIYKGLAQSGTWGCFDEFNRIELPVLSVAAQQIYICLTARREKREFFIFSDGDTVSLNPEFAFIITMNPGYAGRQELPENLKIQFRSVAMMVPDRQIIIRVKLASCGFKDNIVLARKFFTLYKLCEEQLSKQVHYDFGLRNILSVLRTMGAQKRANPESTEENIMMRVLKEMNVSKLVDEDEPLFISLIEDLFPGMKLTQTVQREMQRAITTVTERTGLVNHPDWNLKIIQLYETSLVRHGLMTMGPTGSGKTTCIHTLMSALTEQGKPHKEMRMNPKAITAPQMFGRLDVATNDWTDGIFSTLWRRALKVKKSDTTWIVLDGPVDAVWIENLNSVLDDNKTLTLANGDRISMAQNSKLVFEPDNVDNASPATVSRMGMVFLSSSVLKWQPILEGWLKKRPQKEADCFRNAFNKVYDEVHTYVQQKLVVKMKLLEAIYIRHYVIIFFTFLYKIFQRCIQTGTWSVCLSSP</sequence>
<organism evidence="17 18">
    <name type="scientific">Chrysodeixis includens</name>
    <name type="common">Soybean looper</name>
    <name type="synonym">Pseudoplusia includens</name>
    <dbReference type="NCBI Taxonomy" id="689277"/>
    <lineage>
        <taxon>Eukaryota</taxon>
        <taxon>Metazoa</taxon>
        <taxon>Ecdysozoa</taxon>
        <taxon>Arthropoda</taxon>
        <taxon>Hexapoda</taxon>
        <taxon>Insecta</taxon>
        <taxon>Pterygota</taxon>
        <taxon>Neoptera</taxon>
        <taxon>Endopterygota</taxon>
        <taxon>Lepidoptera</taxon>
        <taxon>Glossata</taxon>
        <taxon>Ditrysia</taxon>
        <taxon>Noctuoidea</taxon>
        <taxon>Noctuidae</taxon>
        <taxon>Plusiinae</taxon>
        <taxon>Chrysodeixis</taxon>
    </lineage>
</organism>
<comment type="similarity">
    <text evidence="2">Belongs to the dynein heavy chain family.</text>
</comment>
<keyword evidence="8" id="KW-0243">Dynein</keyword>
<dbReference type="InterPro" id="IPR027417">
    <property type="entry name" value="P-loop_NTPase"/>
</dbReference>
<keyword evidence="3" id="KW-0963">Cytoplasm</keyword>
<evidence type="ECO:0000256" key="9">
    <source>
        <dbReference type="ARBA" id="ARBA00023054"/>
    </source>
</evidence>
<keyword evidence="4" id="KW-0493">Microtubule</keyword>
<keyword evidence="7" id="KW-0067">ATP-binding</keyword>
<evidence type="ECO:0000256" key="1">
    <source>
        <dbReference type="ARBA" id="ARBA00004430"/>
    </source>
</evidence>
<evidence type="ECO:0000313" key="18">
    <source>
        <dbReference type="Proteomes" id="UP001154114"/>
    </source>
</evidence>
<dbReference type="GO" id="GO:0005524">
    <property type="term" value="F:ATP binding"/>
    <property type="evidence" value="ECO:0007669"/>
    <property type="project" value="UniProtKB-KW"/>
</dbReference>
<dbReference type="InterPro" id="IPR043157">
    <property type="entry name" value="Dynein_AAA1S"/>
</dbReference>
<evidence type="ECO:0000256" key="10">
    <source>
        <dbReference type="ARBA" id="ARBA00023069"/>
    </source>
</evidence>
<keyword evidence="15" id="KW-0812">Transmembrane</keyword>
<feature type="region of interest" description="Disordered" evidence="14">
    <location>
        <begin position="1"/>
        <end position="20"/>
    </location>
</feature>
<keyword evidence="5" id="KW-0677">Repeat</keyword>
<dbReference type="Gene3D" id="1.10.8.710">
    <property type="match status" value="1"/>
</dbReference>
<dbReference type="GO" id="GO:0045505">
    <property type="term" value="F:dynein intermediate chain binding"/>
    <property type="evidence" value="ECO:0007669"/>
    <property type="project" value="InterPro"/>
</dbReference>
<dbReference type="EMBL" id="LR824005">
    <property type="protein sequence ID" value="CAD0194931.1"/>
    <property type="molecule type" value="Genomic_DNA"/>
</dbReference>
<dbReference type="GO" id="GO:0005858">
    <property type="term" value="C:axonemal dynein complex"/>
    <property type="evidence" value="ECO:0007669"/>
    <property type="project" value="TreeGrafter"/>
</dbReference>
<keyword evidence="11" id="KW-0505">Motor protein</keyword>
<evidence type="ECO:0000256" key="6">
    <source>
        <dbReference type="ARBA" id="ARBA00022741"/>
    </source>
</evidence>
<evidence type="ECO:0000256" key="13">
    <source>
        <dbReference type="ARBA" id="ARBA00023273"/>
    </source>
</evidence>
<evidence type="ECO:0000259" key="16">
    <source>
        <dbReference type="Pfam" id="PF12774"/>
    </source>
</evidence>
<dbReference type="GO" id="GO:0051959">
    <property type="term" value="F:dynein light intermediate chain binding"/>
    <property type="evidence" value="ECO:0007669"/>
    <property type="project" value="InterPro"/>
</dbReference>
<protein>
    <recommendedName>
        <fullName evidence="16">Dynein heavy chain hydrolytic ATP-binding dynein motor region domain-containing protein</fullName>
    </recommendedName>
</protein>
<evidence type="ECO:0000256" key="2">
    <source>
        <dbReference type="ARBA" id="ARBA00008887"/>
    </source>
</evidence>
<evidence type="ECO:0000256" key="15">
    <source>
        <dbReference type="SAM" id="Phobius"/>
    </source>
</evidence>
<dbReference type="Gene3D" id="3.40.50.300">
    <property type="entry name" value="P-loop containing nucleotide triphosphate hydrolases"/>
    <property type="match status" value="2"/>
</dbReference>
<dbReference type="InterPro" id="IPR026983">
    <property type="entry name" value="DHC"/>
</dbReference>
<reference evidence="17" key="1">
    <citation type="submission" date="2021-12" db="EMBL/GenBank/DDBJ databases">
        <authorList>
            <person name="King R."/>
        </authorList>
    </citation>
    <scope>NUCLEOTIDE SEQUENCE</scope>
</reference>
<keyword evidence="18" id="KW-1185">Reference proteome</keyword>
<dbReference type="GO" id="GO:0007018">
    <property type="term" value="P:microtubule-based movement"/>
    <property type="evidence" value="ECO:0007669"/>
    <property type="project" value="InterPro"/>
</dbReference>
<keyword evidence="9" id="KW-0175">Coiled coil</keyword>
<dbReference type="FunFam" id="3.40.50.300:FF:000543">
    <property type="entry name" value="Dynein axonemal heavy chain 5"/>
    <property type="match status" value="1"/>
</dbReference>
<dbReference type="InterPro" id="IPR035699">
    <property type="entry name" value="AAA_6"/>
</dbReference>
<evidence type="ECO:0000256" key="4">
    <source>
        <dbReference type="ARBA" id="ARBA00022701"/>
    </source>
</evidence>
<dbReference type="Pfam" id="PF12774">
    <property type="entry name" value="AAA_6"/>
    <property type="match status" value="1"/>
</dbReference>
<comment type="subcellular location">
    <subcellularLocation>
        <location evidence="1">Cytoplasm</location>
        <location evidence="1">Cytoskeleton</location>
        <location evidence="1">Cilium axoneme</location>
    </subcellularLocation>
</comment>
<evidence type="ECO:0000256" key="14">
    <source>
        <dbReference type="SAM" id="MobiDB-lite"/>
    </source>
</evidence>
<keyword evidence="12" id="KW-0206">Cytoskeleton</keyword>
<feature type="transmembrane region" description="Helical" evidence="15">
    <location>
        <begin position="482"/>
        <end position="499"/>
    </location>
</feature>
<name>A0A9N8KTM4_CHRIL</name>
<dbReference type="FunFam" id="1.10.8.710:FF:000003">
    <property type="entry name" value="Dynein axonemal heavy chain 5"/>
    <property type="match status" value="1"/>
</dbReference>
<keyword evidence="10" id="KW-0969">Cilium</keyword>
<keyword evidence="6" id="KW-0547">Nucleotide-binding</keyword>
<dbReference type="FunFam" id="3.40.50.300:FF:000044">
    <property type="entry name" value="Dynein heavy chain 5, axonemal"/>
    <property type="match status" value="1"/>
</dbReference>
<keyword evidence="13" id="KW-0966">Cell projection</keyword>
<keyword evidence="15" id="KW-1133">Transmembrane helix</keyword>
<dbReference type="GO" id="GO:0005874">
    <property type="term" value="C:microtubule"/>
    <property type="evidence" value="ECO:0007669"/>
    <property type="project" value="UniProtKB-KW"/>
</dbReference>
<feature type="domain" description="Dynein heavy chain hydrolytic ATP-binding dynein motor region" evidence="16">
    <location>
        <begin position="1"/>
        <end position="298"/>
    </location>
</feature>
<evidence type="ECO:0000256" key="7">
    <source>
        <dbReference type="ARBA" id="ARBA00022840"/>
    </source>
</evidence>
<dbReference type="PANTHER" id="PTHR46532">
    <property type="entry name" value="MALE FERTILITY FACTOR KL5"/>
    <property type="match status" value="1"/>
</dbReference>
<feature type="compositionally biased region" description="Low complexity" evidence="14">
    <location>
        <begin position="1"/>
        <end position="16"/>
    </location>
</feature>
<accession>A0A9N8KTM4</accession>
<proteinExistence type="inferred from homology"/>
<dbReference type="AlphaFoldDB" id="A0A9N8KTM4"/>
<evidence type="ECO:0000256" key="11">
    <source>
        <dbReference type="ARBA" id="ARBA00023175"/>
    </source>
</evidence>
<evidence type="ECO:0000256" key="3">
    <source>
        <dbReference type="ARBA" id="ARBA00022490"/>
    </source>
</evidence>